<organism evidence="2 3">
    <name type="scientific">Carbonactinospora thermoautotrophica</name>
    <dbReference type="NCBI Taxonomy" id="1469144"/>
    <lineage>
        <taxon>Bacteria</taxon>
        <taxon>Bacillati</taxon>
        <taxon>Actinomycetota</taxon>
        <taxon>Actinomycetes</taxon>
        <taxon>Kitasatosporales</taxon>
        <taxon>Carbonactinosporaceae</taxon>
        <taxon>Carbonactinospora</taxon>
    </lineage>
</organism>
<keyword evidence="1" id="KW-0472">Membrane</keyword>
<dbReference type="Proteomes" id="UP000070598">
    <property type="component" value="Unassembled WGS sequence"/>
</dbReference>
<feature type="transmembrane region" description="Helical" evidence="1">
    <location>
        <begin position="33"/>
        <end position="55"/>
    </location>
</feature>
<accession>A0A132NJW1</accession>
<keyword evidence="1" id="KW-0812">Transmembrane</keyword>
<name>A0A132NJW1_9ACTN</name>
<evidence type="ECO:0000256" key="1">
    <source>
        <dbReference type="SAM" id="Phobius"/>
    </source>
</evidence>
<gene>
    <name evidence="2" type="ORF">TR74_04755</name>
</gene>
<comment type="caution">
    <text evidence="2">The sequence shown here is derived from an EMBL/GenBank/DDBJ whole genome shotgun (WGS) entry which is preliminary data.</text>
</comment>
<dbReference type="AlphaFoldDB" id="A0A132NJW1"/>
<proteinExistence type="predicted"/>
<feature type="non-terminal residue" evidence="2">
    <location>
        <position position="91"/>
    </location>
</feature>
<protein>
    <recommendedName>
        <fullName evidence="4">DedA family protein</fullName>
    </recommendedName>
</protein>
<dbReference type="EMBL" id="JYIK01000565">
    <property type="protein sequence ID" value="KWX10253.1"/>
    <property type="molecule type" value="Genomic_DNA"/>
</dbReference>
<reference evidence="3" key="1">
    <citation type="submission" date="2015-02" db="EMBL/GenBank/DDBJ databases">
        <title>Physiological reanalysis, assessment of diazotrophy, and genome sequences of multiple isolates of Streptomyces thermoautotrophicus.</title>
        <authorList>
            <person name="MacKellar D.C."/>
            <person name="Lieber L."/>
            <person name="Norman J."/>
            <person name="Bolger A."/>
            <person name="Tobin C."/>
            <person name="Murray J.W."/>
            <person name="Friesen M."/>
            <person name="Prell J."/>
        </authorList>
    </citation>
    <scope>NUCLEOTIDE SEQUENCE [LARGE SCALE GENOMIC DNA]</scope>
    <source>
        <strain evidence="3">UBT1</strain>
    </source>
</reference>
<evidence type="ECO:0000313" key="3">
    <source>
        <dbReference type="Proteomes" id="UP000070598"/>
    </source>
</evidence>
<keyword evidence="1" id="KW-1133">Transmembrane helix</keyword>
<evidence type="ECO:0000313" key="2">
    <source>
        <dbReference type="EMBL" id="KWX10253.1"/>
    </source>
</evidence>
<sequence length="91" mass="10011">MTYGFCVGSAVVPALNAEAYLLALGSLADGPLLWLHALAAAVGQMTGKMLFYAIGRGALSLPRLRRKTTARGRWAARIERWQDWARRHAWG</sequence>
<evidence type="ECO:0008006" key="4">
    <source>
        <dbReference type="Google" id="ProtNLM"/>
    </source>
</evidence>
<dbReference type="PATRIC" id="fig|1469144.9.peg.4641"/>